<protein>
    <submittedName>
        <fullName evidence="2">Transporter</fullName>
    </submittedName>
</protein>
<dbReference type="Pfam" id="PF13557">
    <property type="entry name" value="Phenol_MetA_deg"/>
    <property type="match status" value="1"/>
</dbReference>
<dbReference type="EMBL" id="JADIKC010000001">
    <property type="protein sequence ID" value="MBM7119931.1"/>
    <property type="molecule type" value="Genomic_DNA"/>
</dbReference>
<reference evidence="2 3" key="1">
    <citation type="submission" date="2020-10" db="EMBL/GenBank/DDBJ databases">
        <title>Phylogeny of dyella-like bacteria.</title>
        <authorList>
            <person name="Fu J."/>
        </authorList>
    </citation>
    <scope>NUCLEOTIDE SEQUENCE [LARGE SCALE GENOMIC DNA]</scope>
    <source>
        <strain evidence="2 3">THG-B117</strain>
    </source>
</reference>
<feature type="signal peptide" evidence="1">
    <location>
        <begin position="1"/>
        <end position="24"/>
    </location>
</feature>
<evidence type="ECO:0000313" key="3">
    <source>
        <dbReference type="Proteomes" id="UP001430065"/>
    </source>
</evidence>
<organism evidence="2 3">
    <name type="scientific">Dyella kyungheensis</name>
    <dbReference type="NCBI Taxonomy" id="1242174"/>
    <lineage>
        <taxon>Bacteria</taxon>
        <taxon>Pseudomonadati</taxon>
        <taxon>Pseudomonadota</taxon>
        <taxon>Gammaproteobacteria</taxon>
        <taxon>Lysobacterales</taxon>
        <taxon>Rhodanobacteraceae</taxon>
        <taxon>Dyella</taxon>
    </lineage>
</organism>
<dbReference type="InterPro" id="IPR025737">
    <property type="entry name" value="FApF"/>
</dbReference>
<evidence type="ECO:0000256" key="1">
    <source>
        <dbReference type="SAM" id="SignalP"/>
    </source>
</evidence>
<feature type="chain" id="PRO_5047525977" evidence="1">
    <location>
        <begin position="25"/>
        <end position="266"/>
    </location>
</feature>
<name>A0ABS2JLL3_9GAMM</name>
<sequence>MTPRSILLFPLALAIALPAFTARADDASPICTDRPTKANATCTVPEGMWQLETDVGNYTRDAHGGSSTETLYFLNPYLKYGIGSHTDIEVNWAPDIRIRTSTDGEHHTANGAGDLYVRVKTNLYTGDWFGASIIPFVKAPTASHSMGNGQWEGGVAMPMSAAVGGGFTVTIGPELDTLADVDGHGRHLSVTNLVNVFHSLTSKLSVAVEYWRQDNRDPSGHVKQESGDIAFVYVVNPNLQLDLGANMGLNTATPDTQGYLGLSYRW</sequence>
<gene>
    <name evidence="2" type="ORF">ISP20_02055</name>
</gene>
<dbReference type="Proteomes" id="UP001430065">
    <property type="component" value="Unassembled WGS sequence"/>
</dbReference>
<proteinExistence type="predicted"/>
<dbReference type="RefSeq" id="WP_204634388.1">
    <property type="nucleotide sequence ID" value="NZ_JADIKC010000001.1"/>
</dbReference>
<evidence type="ECO:0000313" key="2">
    <source>
        <dbReference type="EMBL" id="MBM7119931.1"/>
    </source>
</evidence>
<comment type="caution">
    <text evidence="2">The sequence shown here is derived from an EMBL/GenBank/DDBJ whole genome shotgun (WGS) entry which is preliminary data.</text>
</comment>
<keyword evidence="1" id="KW-0732">Signal</keyword>
<accession>A0ABS2JLL3</accession>
<keyword evidence="3" id="KW-1185">Reference proteome</keyword>